<name>A0A167BSH8_METRR</name>
<reference evidence="3 4" key="1">
    <citation type="journal article" date="2016" name="Genome Biol. Evol.">
        <title>Divergent and convergent evolution of fungal pathogenicity.</title>
        <authorList>
            <person name="Shang Y."/>
            <person name="Xiao G."/>
            <person name="Zheng P."/>
            <person name="Cen K."/>
            <person name="Zhan S."/>
            <person name="Wang C."/>
        </authorList>
    </citation>
    <scope>NUCLEOTIDE SEQUENCE [LARGE SCALE GENOMIC DNA]</scope>
    <source>
        <strain evidence="3 4">RCEF 4871</strain>
    </source>
</reference>
<gene>
    <name evidence="3" type="ORF">NOR_05928</name>
</gene>
<dbReference type="EMBL" id="AZHC01000019">
    <property type="protein sequence ID" value="OAA40367.1"/>
    <property type="molecule type" value="Genomic_DNA"/>
</dbReference>
<feature type="compositionally biased region" description="Low complexity" evidence="1">
    <location>
        <begin position="567"/>
        <end position="579"/>
    </location>
</feature>
<dbReference type="InterPro" id="IPR010730">
    <property type="entry name" value="HET"/>
</dbReference>
<keyword evidence="4" id="KW-1185">Reference proteome</keyword>
<dbReference type="Gene3D" id="3.40.50.12780">
    <property type="entry name" value="N-terminal domain of ligase-like"/>
    <property type="match status" value="1"/>
</dbReference>
<proteinExistence type="predicted"/>
<evidence type="ECO:0000313" key="3">
    <source>
        <dbReference type="EMBL" id="OAA40367.1"/>
    </source>
</evidence>
<feature type="region of interest" description="Disordered" evidence="1">
    <location>
        <begin position="548"/>
        <end position="579"/>
    </location>
</feature>
<dbReference type="STRING" id="1081105.A0A167BSH8"/>
<feature type="domain" description="Heterokaryon incompatibility" evidence="2">
    <location>
        <begin position="860"/>
        <end position="1003"/>
    </location>
</feature>
<dbReference type="Pfam" id="PF06985">
    <property type="entry name" value="HET"/>
    <property type="match status" value="1"/>
</dbReference>
<sequence length="1354" mass="146128">MGLLESLDSSITDLFSQWNGYSTALATALVLVITYRIMSATEPDAHPLLLARQAMPSSVRQEGESAVYRSQSAPHGMPLNAGLNVKDPGAPKFSRGRDGDLRDVWRKAVDGDAAARGRLLTVLGSENVVEHKIDDINRQINVIGRYIAEQGSIKVAIYLPNSIEHLIALLACSFYPNLTAVLIPFDVSDSELISMLRRSAVDTVVTATGSFPLDAVVEAYPSLRQLIWVVDEGSRHMDWNDVPEGMGSAVNVTTWQDLLNDTPAAAETQLPTPDDKANVPGDIVTFWQGKQGELGEMVRFTQANLVSGISGQIAAIPTRERLTQADLFLPAESLSNIHTLTLTLAALYSNASVAFNSVAGPSADLTLATQGVAPTVIVASPATLLRTHEESARRLGGGLAKLSHSLATSTLTQHGVHAGTNFLSAFAAGARPRVGTAPGKLRLVYVAERIGSDTPLLSSHVLSDLRVHTGARVVYALAAARVAGAVAQTALFDYRLTPGVKAHFGVPPSSVEMYLRDVGAHKTTDDIIEGEIVVTTATAMKKFSRILSRRRPGDADSDSDRSRRRAGTSAPAPIPSHIPAATGFHQLPSRWASGGDVVLARTHCKLRNGASGGCIVVDGSLDATRTQDDVSDAGDVSEQGSRRIFCTQTCSRCAAIDFPRLLDWKEGQPRPWVPLSHVLLPPPSLPPSPPAESDSPGELTPAGAPQCPFCTFFSIMLGPGLAAGEGTAKFHPYLRIRRAFERLDGVAERHELAGSVMMEVMTRKKSLPWGYLLKADEAEDAGISRYESKEGNARIRGRVVSPTVNPALPRCWLDFCRENHGGTGCTAPVKMVEGLRLVDCAEMRVVAADEIREDVDEMEYLALSHAWAQTGLDSSSAASCQVPALSLGLDGRLPESLPSLFADAIALTTSLGFRYIWIDRFCLQLPTREREQQIDLTGEIISRSSLTLIIATEDAALGGIPGVSIPRQGQLSLRIKSGLYTTSLVRPDLEVASSRWASRAWTFRQGLLARRRLVFTPSQIYFQCRALHCHESLSLPLRLAPSVTLGRVFPSGDGCPKQPGQFRDLIKAFMSRDLANGEERLDAFGALLGDYARMDGLAAKHFLGLPLFHPDDFVTSRVVSETDRLAASLGWICDWTGRVEPSCYRTAAFPSWTWLAWNLGDGLAPADNKFAFNLVGDASPALDGVSAAPRMEICVGFKDAAVLSWEIDGDAISRKGRAVAFLRLETFSFNLGFAVDEGRATLQDVALTAENRALVEAMITASLGGRDDEPRHLACLGVLVSGRNWRAGTNCAATALICGRQAWREDGPWVRLGAVAIECKAFEDRDTEAVLRGVQMDGEAERDLSVCLREVDLY</sequence>
<feature type="compositionally biased region" description="Basic and acidic residues" evidence="1">
    <location>
        <begin position="551"/>
        <end position="561"/>
    </location>
</feature>
<dbReference type="InterPro" id="IPR042099">
    <property type="entry name" value="ANL_N_sf"/>
</dbReference>
<dbReference type="PANTHER" id="PTHR33112:SF1">
    <property type="entry name" value="HETEROKARYON INCOMPATIBILITY DOMAIN-CONTAINING PROTEIN"/>
    <property type="match status" value="1"/>
</dbReference>
<evidence type="ECO:0000259" key="2">
    <source>
        <dbReference type="Pfam" id="PF06985"/>
    </source>
</evidence>
<evidence type="ECO:0000313" key="4">
    <source>
        <dbReference type="Proteomes" id="UP000243498"/>
    </source>
</evidence>
<dbReference type="PANTHER" id="PTHR33112">
    <property type="entry name" value="DOMAIN PROTEIN, PUTATIVE-RELATED"/>
    <property type="match status" value="1"/>
</dbReference>
<evidence type="ECO:0000256" key="1">
    <source>
        <dbReference type="SAM" id="MobiDB-lite"/>
    </source>
</evidence>
<protein>
    <submittedName>
        <fullName evidence="3">Heterokaryon incompatibility</fullName>
    </submittedName>
</protein>
<dbReference type="SUPFAM" id="SSF56801">
    <property type="entry name" value="Acetyl-CoA synthetase-like"/>
    <property type="match status" value="1"/>
</dbReference>
<dbReference type="OrthoDB" id="5428863at2759"/>
<accession>A0A167BSH8</accession>
<organism evidence="3 4">
    <name type="scientific">Metarhizium rileyi (strain RCEF 4871)</name>
    <name type="common">Nomuraea rileyi</name>
    <dbReference type="NCBI Taxonomy" id="1649241"/>
    <lineage>
        <taxon>Eukaryota</taxon>
        <taxon>Fungi</taxon>
        <taxon>Dikarya</taxon>
        <taxon>Ascomycota</taxon>
        <taxon>Pezizomycotina</taxon>
        <taxon>Sordariomycetes</taxon>
        <taxon>Hypocreomycetidae</taxon>
        <taxon>Hypocreales</taxon>
        <taxon>Clavicipitaceae</taxon>
        <taxon>Metarhizium</taxon>
    </lineage>
</organism>
<dbReference type="Proteomes" id="UP000243498">
    <property type="component" value="Unassembled WGS sequence"/>
</dbReference>
<comment type="caution">
    <text evidence="3">The sequence shown here is derived from an EMBL/GenBank/DDBJ whole genome shotgun (WGS) entry which is preliminary data.</text>
</comment>